<name>A0A8H5ZQ29_COCSA</name>
<comment type="caution">
    <text evidence="1">The sequence shown here is derived from an EMBL/GenBank/DDBJ whole genome shotgun (WGS) entry which is preliminary data.</text>
</comment>
<protein>
    <submittedName>
        <fullName evidence="1">Uncharacterized protein</fullName>
    </submittedName>
</protein>
<evidence type="ECO:0000313" key="1">
    <source>
        <dbReference type="EMBL" id="KAF5851788.1"/>
    </source>
</evidence>
<dbReference type="AlphaFoldDB" id="A0A8H5ZQ29"/>
<gene>
    <name evidence="1" type="ORF">GGP41_000521</name>
</gene>
<organism evidence="1 2">
    <name type="scientific">Cochliobolus sativus</name>
    <name type="common">Common root rot and spot blotch fungus</name>
    <name type="synonym">Bipolaris sorokiniana</name>
    <dbReference type="NCBI Taxonomy" id="45130"/>
    <lineage>
        <taxon>Eukaryota</taxon>
        <taxon>Fungi</taxon>
        <taxon>Dikarya</taxon>
        <taxon>Ascomycota</taxon>
        <taxon>Pezizomycotina</taxon>
        <taxon>Dothideomycetes</taxon>
        <taxon>Pleosporomycetidae</taxon>
        <taxon>Pleosporales</taxon>
        <taxon>Pleosporineae</taxon>
        <taxon>Pleosporaceae</taxon>
        <taxon>Bipolaris</taxon>
    </lineage>
</organism>
<accession>A0A8H5ZQ29</accession>
<dbReference type="EMBL" id="WNKQ01000004">
    <property type="protein sequence ID" value="KAF5851788.1"/>
    <property type="molecule type" value="Genomic_DNA"/>
</dbReference>
<dbReference type="Proteomes" id="UP000624244">
    <property type="component" value="Unassembled WGS sequence"/>
</dbReference>
<proteinExistence type="predicted"/>
<evidence type="ECO:0000313" key="2">
    <source>
        <dbReference type="Proteomes" id="UP000624244"/>
    </source>
</evidence>
<reference evidence="1" key="1">
    <citation type="submission" date="2019-11" db="EMBL/GenBank/DDBJ databases">
        <title>Bipolaris sorokiniana Genome sequencing.</title>
        <authorList>
            <person name="Wang H."/>
        </authorList>
    </citation>
    <scope>NUCLEOTIDE SEQUENCE</scope>
</reference>
<sequence>MGSRRAQAPTFSYLACYDSGTGAWTGMIIGNRQFFFPAVNDLYYISRLHDNLLRNTRMAAIETRVLRV</sequence>